<comment type="caution">
    <text evidence="4">The sequence shown here is derived from an EMBL/GenBank/DDBJ whole genome shotgun (WGS) entry which is preliminary data.</text>
</comment>
<evidence type="ECO:0000313" key="4">
    <source>
        <dbReference type="EMBL" id="MQY42731.1"/>
    </source>
</evidence>
<comment type="function">
    <text evidence="3">Required for maturation of urease via the functional incorporation of the urease nickel metallocenter.</text>
</comment>
<dbReference type="Proteomes" id="UP000436694">
    <property type="component" value="Unassembled WGS sequence"/>
</dbReference>
<gene>
    <name evidence="3" type="primary">ureD</name>
    <name evidence="4" type="ORF">GG681_08755</name>
</gene>
<accession>A0A844AXP5</accession>
<evidence type="ECO:0000256" key="3">
    <source>
        <dbReference type="HAMAP-Rule" id="MF_01384"/>
    </source>
</evidence>
<evidence type="ECO:0000313" key="5">
    <source>
        <dbReference type="Proteomes" id="UP000436694"/>
    </source>
</evidence>
<dbReference type="GO" id="GO:0016151">
    <property type="term" value="F:nickel cation binding"/>
    <property type="evidence" value="ECO:0007669"/>
    <property type="project" value="UniProtKB-UniRule"/>
</dbReference>
<comment type="similarity">
    <text evidence="1 3">Belongs to the UreD family.</text>
</comment>
<dbReference type="AlphaFoldDB" id="A0A844AXP5"/>
<evidence type="ECO:0000256" key="2">
    <source>
        <dbReference type="ARBA" id="ARBA00023186"/>
    </source>
</evidence>
<dbReference type="Pfam" id="PF01774">
    <property type="entry name" value="UreD"/>
    <property type="match status" value="1"/>
</dbReference>
<sequence>MALHNYSPCSASFAQCLLNVVTADKKSGGIYWSTPNCCAGNCKTTVCTQEHQINLSAQIDLASAQVQPRAIGAARLCVRKDGSGKTRLKTLRQSGSLKLVFPHSHGTEAEAILVNTAGGVTGGDQYTLDATVEADASLTITTQAAERAYRAQRGETGRINTSLSVAQGATLNWLPQELILFERCSVARNLDIKLADGTQLTMVEPVVFGRSAMGERLHDISFQDRVTIHRNGVPLYIDGLRLQGDAADHLANPAIANSAGAMASVVSIGAHVEALLAPLRAMLPHTGGASLIASDTLVLRLLASDAFELRRSLLPILERLTQTSLPISWRL</sequence>
<keyword evidence="3" id="KW-0996">Nickel insertion</keyword>
<dbReference type="HAMAP" id="MF_01384">
    <property type="entry name" value="UreD"/>
    <property type="match status" value="1"/>
</dbReference>
<dbReference type="EMBL" id="WIXK01000004">
    <property type="protein sequence ID" value="MQY42731.1"/>
    <property type="molecule type" value="Genomic_DNA"/>
</dbReference>
<name>A0A844AXP5_9RHOB</name>
<protein>
    <recommendedName>
        <fullName evidence="3">Urease accessory protein UreD</fullName>
    </recommendedName>
</protein>
<dbReference type="InterPro" id="IPR002669">
    <property type="entry name" value="UreD"/>
</dbReference>
<comment type="subunit">
    <text evidence="3">UreD, UreF and UreG form a complex that acts as a GTP-hydrolysis-dependent molecular chaperone, activating the urease apoprotein by helping to assemble the nickel containing metallocenter of UreC. The UreE protein probably delivers the nickel.</text>
</comment>
<dbReference type="RefSeq" id="WP_153547213.1">
    <property type="nucleotide sequence ID" value="NZ_WIXK01000004.1"/>
</dbReference>
<keyword evidence="3" id="KW-0963">Cytoplasm</keyword>
<keyword evidence="5" id="KW-1185">Reference proteome</keyword>
<reference evidence="4 5" key="1">
    <citation type="submission" date="2019-10" db="EMBL/GenBank/DDBJ databases">
        <title>Epibacterium sp. nov., isolated from seawater.</title>
        <authorList>
            <person name="Zhang X."/>
            <person name="Li N."/>
        </authorList>
    </citation>
    <scope>NUCLEOTIDE SEQUENCE [LARGE SCALE GENOMIC DNA]</scope>
    <source>
        <strain evidence="4 5">SM1969</strain>
    </source>
</reference>
<dbReference type="PANTHER" id="PTHR33643">
    <property type="entry name" value="UREASE ACCESSORY PROTEIN D"/>
    <property type="match status" value="1"/>
</dbReference>
<comment type="subcellular location">
    <subcellularLocation>
        <location evidence="3">Cytoplasm</location>
    </subcellularLocation>
</comment>
<keyword evidence="2 3" id="KW-0143">Chaperone</keyword>
<proteinExistence type="inferred from homology"/>
<organism evidence="4 5">
    <name type="scientific">Tritonibacter aquimaris</name>
    <dbReference type="NCBI Taxonomy" id="2663379"/>
    <lineage>
        <taxon>Bacteria</taxon>
        <taxon>Pseudomonadati</taxon>
        <taxon>Pseudomonadota</taxon>
        <taxon>Alphaproteobacteria</taxon>
        <taxon>Rhodobacterales</taxon>
        <taxon>Paracoccaceae</taxon>
        <taxon>Tritonibacter</taxon>
    </lineage>
</organism>
<dbReference type="PANTHER" id="PTHR33643:SF1">
    <property type="entry name" value="UREASE ACCESSORY PROTEIN D"/>
    <property type="match status" value="1"/>
</dbReference>
<dbReference type="GO" id="GO:0005737">
    <property type="term" value="C:cytoplasm"/>
    <property type="evidence" value="ECO:0007669"/>
    <property type="project" value="UniProtKB-SubCell"/>
</dbReference>
<evidence type="ECO:0000256" key="1">
    <source>
        <dbReference type="ARBA" id="ARBA00007177"/>
    </source>
</evidence>